<evidence type="ECO:0000313" key="2">
    <source>
        <dbReference type="EMBL" id="MBO8189898.1"/>
    </source>
</evidence>
<feature type="compositionally biased region" description="Basic residues" evidence="1">
    <location>
        <begin position="165"/>
        <end position="177"/>
    </location>
</feature>
<evidence type="ECO:0000313" key="3">
    <source>
        <dbReference type="Proteomes" id="UP001518976"/>
    </source>
</evidence>
<dbReference type="Proteomes" id="UP001518976">
    <property type="component" value="Unassembled WGS sequence"/>
</dbReference>
<reference evidence="2 3" key="1">
    <citation type="submission" date="2021-02" db="EMBL/GenBank/DDBJ databases">
        <title>Streptomyces spirodelae sp. nov., isolated from duckweed.</title>
        <authorList>
            <person name="Saimee Y."/>
            <person name="Duangmal K."/>
        </authorList>
    </citation>
    <scope>NUCLEOTIDE SEQUENCE [LARGE SCALE GENOMIC DNA]</scope>
    <source>
        <strain evidence="2 3">DW4-2</strain>
    </source>
</reference>
<evidence type="ECO:0000256" key="1">
    <source>
        <dbReference type="SAM" id="MobiDB-lite"/>
    </source>
</evidence>
<comment type="caution">
    <text evidence="2">The sequence shown here is derived from an EMBL/GenBank/DDBJ whole genome shotgun (WGS) entry which is preliminary data.</text>
</comment>
<protein>
    <submittedName>
        <fullName evidence="2">Uncharacterized protein</fullName>
    </submittedName>
</protein>
<feature type="region of interest" description="Disordered" evidence="1">
    <location>
        <begin position="154"/>
        <end position="184"/>
    </location>
</feature>
<proteinExistence type="predicted"/>
<organism evidence="2 3">
    <name type="scientific">Streptomyces spirodelae</name>
    <dbReference type="NCBI Taxonomy" id="2812904"/>
    <lineage>
        <taxon>Bacteria</taxon>
        <taxon>Bacillati</taxon>
        <taxon>Actinomycetota</taxon>
        <taxon>Actinomycetes</taxon>
        <taxon>Kitasatosporales</taxon>
        <taxon>Streptomycetaceae</taxon>
        <taxon>Streptomyces</taxon>
    </lineage>
</organism>
<keyword evidence="3" id="KW-1185">Reference proteome</keyword>
<sequence length="270" mass="30624">MIPNGVTPADDQTAADIWGVSVGYWRDTKHWQKIRGLKLLNRKGSRRRIYSKEQLLAAHAEEERAKAVNEQPKYDLPPVPAGEQHPDDLLDLEEALYALPEERRVTLSTWKTYKYGDKTRLPAPDFNLGGQEVDGEVVGGEDFWRRRTILDWDANRPGRGSQPGRGRKVGSKNKAPRRPTAQALERRQRARIMLDEEPTAVTAKVLAERLGVHPVHAERLLRSARLEKVRDLLTEREDLTVDDVQRETGLTVVAHARKLLDEAREATAAQ</sequence>
<name>A0ABS3X3F3_9ACTN</name>
<dbReference type="EMBL" id="JAFFZN010000045">
    <property type="protein sequence ID" value="MBO8189898.1"/>
    <property type="molecule type" value="Genomic_DNA"/>
</dbReference>
<accession>A0ABS3X3F3</accession>
<gene>
    <name evidence="2" type="ORF">JW592_31285</name>
</gene>
<dbReference type="RefSeq" id="WP_209268653.1">
    <property type="nucleotide sequence ID" value="NZ_JAFFZN010000045.1"/>
</dbReference>